<name>A0A318TR82_9BACL</name>
<dbReference type="Pfam" id="PF00015">
    <property type="entry name" value="MCPsignal"/>
    <property type="match status" value="1"/>
</dbReference>
<dbReference type="InterPro" id="IPR003660">
    <property type="entry name" value="HAMP_dom"/>
</dbReference>
<evidence type="ECO:0000313" key="10">
    <source>
        <dbReference type="EMBL" id="PYF06853.1"/>
    </source>
</evidence>
<dbReference type="PROSITE" id="PS50111">
    <property type="entry name" value="CHEMOTAXIS_TRANSDUC_2"/>
    <property type="match status" value="1"/>
</dbReference>
<keyword evidence="3 7" id="KW-0472">Membrane</keyword>
<dbReference type="EMBL" id="QJTJ01000007">
    <property type="protein sequence ID" value="PYF06853.1"/>
    <property type="molecule type" value="Genomic_DNA"/>
</dbReference>
<organism evidence="10 11">
    <name type="scientific">Ureibacillus chungkukjangi</name>
    <dbReference type="NCBI Taxonomy" id="1202712"/>
    <lineage>
        <taxon>Bacteria</taxon>
        <taxon>Bacillati</taxon>
        <taxon>Bacillota</taxon>
        <taxon>Bacilli</taxon>
        <taxon>Bacillales</taxon>
        <taxon>Caryophanaceae</taxon>
        <taxon>Ureibacillus</taxon>
    </lineage>
</organism>
<dbReference type="GO" id="GO:0005886">
    <property type="term" value="C:plasma membrane"/>
    <property type="evidence" value="ECO:0007669"/>
    <property type="project" value="UniProtKB-SubCell"/>
</dbReference>
<dbReference type="Pfam" id="PF00672">
    <property type="entry name" value="HAMP"/>
    <property type="match status" value="1"/>
</dbReference>
<evidence type="ECO:0000256" key="2">
    <source>
        <dbReference type="ARBA" id="ARBA00022475"/>
    </source>
</evidence>
<dbReference type="CDD" id="cd11386">
    <property type="entry name" value="MCP_signal"/>
    <property type="match status" value="1"/>
</dbReference>
<dbReference type="InterPro" id="IPR004089">
    <property type="entry name" value="MCPsignal_dom"/>
</dbReference>
<dbReference type="PROSITE" id="PS50885">
    <property type="entry name" value="HAMP"/>
    <property type="match status" value="1"/>
</dbReference>
<dbReference type="PANTHER" id="PTHR32089:SF112">
    <property type="entry name" value="LYSOZYME-LIKE PROTEIN-RELATED"/>
    <property type="match status" value="1"/>
</dbReference>
<dbReference type="SMART" id="SM00283">
    <property type="entry name" value="MA"/>
    <property type="match status" value="1"/>
</dbReference>
<dbReference type="SUPFAM" id="SSF58104">
    <property type="entry name" value="Methyl-accepting chemotaxis protein (MCP) signaling domain"/>
    <property type="match status" value="1"/>
</dbReference>
<dbReference type="Gene3D" id="1.10.287.950">
    <property type="entry name" value="Methyl-accepting chemotaxis protein"/>
    <property type="match status" value="1"/>
</dbReference>
<comment type="similarity">
    <text evidence="5">Belongs to the methyl-accepting chemotaxis (MCP) protein family.</text>
</comment>
<dbReference type="CDD" id="cd06225">
    <property type="entry name" value="HAMP"/>
    <property type="match status" value="1"/>
</dbReference>
<evidence type="ECO:0000256" key="3">
    <source>
        <dbReference type="ARBA" id="ARBA00023136"/>
    </source>
</evidence>
<reference evidence="10 11" key="1">
    <citation type="submission" date="2018-06" db="EMBL/GenBank/DDBJ databases">
        <title>Genomic Encyclopedia of Archaeal and Bacterial Type Strains, Phase II (KMG-II): from individual species to whole genera.</title>
        <authorList>
            <person name="Goeker M."/>
        </authorList>
    </citation>
    <scope>NUCLEOTIDE SEQUENCE [LARGE SCALE GENOMIC DNA]</scope>
    <source>
        <strain evidence="10 11">KACC 16626</strain>
    </source>
</reference>
<feature type="transmembrane region" description="Helical" evidence="7">
    <location>
        <begin position="21"/>
        <end position="38"/>
    </location>
</feature>
<comment type="subcellular location">
    <subcellularLocation>
        <location evidence="1">Cell membrane</location>
    </subcellularLocation>
</comment>
<sequence>MKKIFKLFKLDSIRKKILVSFAIIVSFTAIYGVLSYIINTSLMNSSKEIIEEKLVILNAENALAESINVRASAARAYVLKGDEAYKDMYYEYSKQADESMAIIEKSGHFGLLQNANFTAANWSKFIEERVFAEYDAGNIEDARFNITMRDSDVESIRSQFEAVAQQTENQIIEIGHMMIEDTENAKLLLIIMSVIIIVVAIITQVVLSSLVSKPVVRLMKQMHRISGGQLDVEPLPIKTKDEFGKLAESTNNMTDQLKAIIGQIQQVSSNVENSSMSLKLSAAEVTEGTHQTAVTVSQIAEGTEEQASSTMELRSTMTAFSGQIEEANNNSQQVYQHSEVVRDMTENGRQLMTDTTTQIERINAIVKTAVTKVENLNNQSKQITNLVKVITDIADQTNLLALNAAIEAARAGEHGKSFAVVADEVRKLAEQVSLSVSNISTIVTSIQKETNEVTTSLMAGYNEVIKGSEQTNLSKETFEKISLAITDMVSNIQTVALNLTNISQQTQSIDTSIETIASVSEQSAASSEEAAATVEEVASSMEQVSSNADELAANAEQLNDLVKQFKI</sequence>
<evidence type="ECO:0000256" key="4">
    <source>
        <dbReference type="ARBA" id="ARBA00023224"/>
    </source>
</evidence>
<protein>
    <submittedName>
        <fullName evidence="10">Methyl-accepting chemotaxis protein</fullName>
    </submittedName>
</protein>
<dbReference type="AlphaFoldDB" id="A0A318TR82"/>
<dbReference type="Proteomes" id="UP000247416">
    <property type="component" value="Unassembled WGS sequence"/>
</dbReference>
<dbReference type="RefSeq" id="WP_181417990.1">
    <property type="nucleotide sequence ID" value="NZ_JAMAWO010000002.1"/>
</dbReference>
<dbReference type="Gene3D" id="6.10.340.10">
    <property type="match status" value="1"/>
</dbReference>
<gene>
    <name evidence="10" type="ORF">BJ095_10788</name>
</gene>
<feature type="transmembrane region" description="Helical" evidence="7">
    <location>
        <begin position="187"/>
        <end position="211"/>
    </location>
</feature>
<evidence type="ECO:0000256" key="1">
    <source>
        <dbReference type="ARBA" id="ARBA00004236"/>
    </source>
</evidence>
<evidence type="ECO:0000313" key="11">
    <source>
        <dbReference type="Proteomes" id="UP000247416"/>
    </source>
</evidence>
<dbReference type="PANTHER" id="PTHR32089">
    <property type="entry name" value="METHYL-ACCEPTING CHEMOTAXIS PROTEIN MCPB"/>
    <property type="match status" value="1"/>
</dbReference>
<feature type="domain" description="Methyl-accepting transducer" evidence="8">
    <location>
        <begin position="281"/>
        <end position="538"/>
    </location>
</feature>
<evidence type="ECO:0000256" key="7">
    <source>
        <dbReference type="SAM" id="Phobius"/>
    </source>
</evidence>
<evidence type="ECO:0000256" key="5">
    <source>
        <dbReference type="ARBA" id="ARBA00029447"/>
    </source>
</evidence>
<keyword evidence="2" id="KW-1003">Cell membrane</keyword>
<proteinExistence type="inferred from homology"/>
<evidence type="ECO:0000259" key="9">
    <source>
        <dbReference type="PROSITE" id="PS50885"/>
    </source>
</evidence>
<keyword evidence="7" id="KW-1133">Transmembrane helix</keyword>
<feature type="domain" description="HAMP" evidence="9">
    <location>
        <begin position="209"/>
        <end position="262"/>
    </location>
</feature>
<dbReference type="SMART" id="SM00304">
    <property type="entry name" value="HAMP"/>
    <property type="match status" value="1"/>
</dbReference>
<evidence type="ECO:0000259" key="8">
    <source>
        <dbReference type="PROSITE" id="PS50111"/>
    </source>
</evidence>
<dbReference type="GO" id="GO:0007165">
    <property type="term" value="P:signal transduction"/>
    <property type="evidence" value="ECO:0007669"/>
    <property type="project" value="UniProtKB-KW"/>
</dbReference>
<accession>A0A318TR82</accession>
<keyword evidence="11" id="KW-1185">Reference proteome</keyword>
<keyword evidence="4 6" id="KW-0807">Transducer</keyword>
<keyword evidence="7" id="KW-0812">Transmembrane</keyword>
<evidence type="ECO:0000256" key="6">
    <source>
        <dbReference type="PROSITE-ProRule" id="PRU00284"/>
    </source>
</evidence>
<comment type="caution">
    <text evidence="10">The sequence shown here is derived from an EMBL/GenBank/DDBJ whole genome shotgun (WGS) entry which is preliminary data.</text>
</comment>